<dbReference type="AlphaFoldDB" id="D9X8K2"/>
<feature type="transmembrane region" description="Helical" evidence="1">
    <location>
        <begin position="161"/>
        <end position="182"/>
    </location>
</feature>
<gene>
    <name evidence="2" type="ORF">SSQG_04758</name>
</gene>
<dbReference type="EMBL" id="GG657757">
    <property type="protein sequence ID" value="EFL34240.1"/>
    <property type="molecule type" value="Genomic_DNA"/>
</dbReference>
<evidence type="ECO:0000313" key="2">
    <source>
        <dbReference type="EMBL" id="EFL34240.1"/>
    </source>
</evidence>
<keyword evidence="1" id="KW-0472">Membrane</keyword>
<dbReference type="Proteomes" id="UP000004184">
    <property type="component" value="Unassembled WGS sequence"/>
</dbReference>
<dbReference type="HOGENOM" id="CLU_067818_1_0_11"/>
<reference evidence="3" key="1">
    <citation type="submission" date="2009-02" db="EMBL/GenBank/DDBJ databases">
        <title>Annotation of Streptomyces viridochromogenes strain DSM 40736.</title>
        <authorList>
            <consortium name="The Broad Institute Genome Sequencing Platform"/>
            <consortium name="Broad Institute Microbial Sequencing Center"/>
            <person name="Fischbach M."/>
            <person name="Godfrey P."/>
            <person name="Ward D."/>
            <person name="Young S."/>
            <person name="Zeng Q."/>
            <person name="Koehrsen M."/>
            <person name="Alvarado L."/>
            <person name="Berlin A.M."/>
            <person name="Bochicchio J."/>
            <person name="Borenstein D."/>
            <person name="Chapman S.B."/>
            <person name="Chen Z."/>
            <person name="Engels R."/>
            <person name="Freedman E."/>
            <person name="Gellesch M."/>
            <person name="Goldberg J."/>
            <person name="Griggs A."/>
            <person name="Gujja S."/>
            <person name="Heilman E.R."/>
            <person name="Heiman D.I."/>
            <person name="Hepburn T.A."/>
            <person name="Howarth C."/>
            <person name="Jen D."/>
            <person name="Larson L."/>
            <person name="Lewis B."/>
            <person name="Mehta T."/>
            <person name="Park D."/>
            <person name="Pearson M."/>
            <person name="Richards J."/>
            <person name="Roberts A."/>
            <person name="Saif S."/>
            <person name="Shea T.D."/>
            <person name="Shenoy N."/>
            <person name="Sisk P."/>
            <person name="Stolte C."/>
            <person name="Sykes S.N."/>
            <person name="Thomson T."/>
            <person name="Walk T."/>
            <person name="White J."/>
            <person name="Yandava C."/>
            <person name="Straight P."/>
            <person name="Clardy J."/>
            <person name="Hung D."/>
            <person name="Kolter R."/>
            <person name="Mekalanos J."/>
            <person name="Walker S."/>
            <person name="Walsh C.T."/>
            <person name="Wieland-Brown L.C."/>
            <person name="Haas B."/>
            <person name="Nusbaum C."/>
            <person name="Birren B."/>
        </authorList>
    </citation>
    <scope>NUCLEOTIDE SEQUENCE [LARGE SCALE GENOMIC DNA]</scope>
    <source>
        <strain evidence="3">DSM 40736 / JCM 4977 / BCRC 1201 / Tue 494</strain>
    </source>
</reference>
<accession>D9X8K2</accession>
<keyword evidence="1" id="KW-1133">Transmembrane helix</keyword>
<feature type="transmembrane region" description="Helical" evidence="1">
    <location>
        <begin position="137"/>
        <end position="155"/>
    </location>
</feature>
<name>D9X8K2_STRVT</name>
<keyword evidence="1" id="KW-0812">Transmembrane</keyword>
<evidence type="ECO:0000256" key="1">
    <source>
        <dbReference type="SAM" id="Phobius"/>
    </source>
</evidence>
<keyword evidence="3" id="KW-1185">Reference proteome</keyword>
<proteinExistence type="predicted"/>
<sequence length="229" mass="24391">MRVPLPLVHNGGNQWGAMSDKHARKMLRQMESGEPVQLSLSMATMKKLTRLAFYAQQFGYEYADVRQGGGPDGNGYVLLIVPDPTAEAGTRAERNRAAYPNAIDGGTLPPLDPEAVELLKARITFDITAKYTDRQRILLAAAGAVPLAIVVGFGLGTGATAVLLTAAAWAAQMAFVPVGLTVNRRYRAKYAALLEAAGFTPATDPEGRLRYVPPGRELPGQGNPFAVGA</sequence>
<evidence type="ECO:0000313" key="3">
    <source>
        <dbReference type="Proteomes" id="UP000004184"/>
    </source>
</evidence>
<organism evidence="2 3">
    <name type="scientific">Streptomyces viridochromogenes (strain DSM 40736 / JCM 4977 / BCRC 1201 / Tue 494)</name>
    <dbReference type="NCBI Taxonomy" id="591159"/>
    <lineage>
        <taxon>Bacteria</taxon>
        <taxon>Bacillati</taxon>
        <taxon>Actinomycetota</taxon>
        <taxon>Actinomycetes</taxon>
        <taxon>Kitasatosporales</taxon>
        <taxon>Streptomycetaceae</taxon>
        <taxon>Streptomyces</taxon>
    </lineage>
</organism>
<dbReference type="eggNOG" id="ENOG503430D">
    <property type="taxonomic scope" value="Bacteria"/>
</dbReference>
<protein>
    <submittedName>
        <fullName evidence="2">Integral membrane protein</fullName>
    </submittedName>
</protein>